<evidence type="ECO:0000313" key="6">
    <source>
        <dbReference type="Proteomes" id="UP000295678"/>
    </source>
</evidence>
<organism evidence="5 6">
    <name type="scientific">Tepidamorphus gemmatus</name>
    <dbReference type="NCBI Taxonomy" id="747076"/>
    <lineage>
        <taxon>Bacteria</taxon>
        <taxon>Pseudomonadati</taxon>
        <taxon>Pseudomonadota</taxon>
        <taxon>Alphaproteobacteria</taxon>
        <taxon>Hyphomicrobiales</taxon>
        <taxon>Tepidamorphaceae</taxon>
        <taxon>Tepidamorphus</taxon>
    </lineage>
</organism>
<dbReference type="Gene3D" id="1.10.287.950">
    <property type="entry name" value="Methyl-accepting chemotaxis protein"/>
    <property type="match status" value="1"/>
</dbReference>
<sequence>MSVAGRVRDNNTETFARGKELPLRSLLKKDAPPVTDLPVAAEPPPAEVAAVEPDFSATVALTEADIAVALREVVDMAATLQSQVSDKIELIEEVRGQTSSLARMAEDARTFTEELARAVGDISSATAAIGDRVADTARLSGSAATLAGDAGESVASLKRSSLEIDEVVQLIAAIAKQTNLLALNATIEAARAGEAGRGFAVVANEVKSLSQQTQKATEEIARKVADLQAAAEGSVTALDRITEIIGRLGPVFSDVAASVDQQVKASAHVGDSARKTAAFVADVAGHVAEIDRSTARAVELGGVARQGCTGLNGVVERLDDRFAMLLRQSHRGDGRVFDHLPIEMGAEIRVGDARHVATTLDLSEAAVTLKPLADWAPAPGRTMTVTLEGIGSIEAKVTRSSRFGISLALSEPDPAVAAKLAQTVQAIQSGHAAYITRARDVARRAAAAIEAAIAEGRLTMEAVFDTNYRPIPGTDPQQFSTAYLAEFDRLLPPIQEEALNSDPRMVFCACVDRNGYLPVHNLVYSKPQRPGEVAWNAANARNRRIFDDRAGLSAARNIRPHLVQSYARDMGNGTVVMMKEVDAPIIVAGRHWGSVRMAYKL</sequence>
<feature type="domain" description="Methyl-accepting transducer" evidence="4">
    <location>
        <begin position="62"/>
        <end position="298"/>
    </location>
</feature>
<keyword evidence="1 3" id="KW-0807">Transducer</keyword>
<dbReference type="PANTHER" id="PTHR32089:SF112">
    <property type="entry name" value="LYSOZYME-LIKE PROTEIN-RELATED"/>
    <property type="match status" value="1"/>
</dbReference>
<evidence type="ECO:0000256" key="1">
    <source>
        <dbReference type="ARBA" id="ARBA00023224"/>
    </source>
</evidence>
<accession>A0A4R3MEZ6</accession>
<keyword evidence="6" id="KW-1185">Reference proteome</keyword>
<dbReference type="GO" id="GO:0006935">
    <property type="term" value="P:chemotaxis"/>
    <property type="evidence" value="ECO:0007669"/>
    <property type="project" value="InterPro"/>
</dbReference>
<dbReference type="GO" id="GO:0007165">
    <property type="term" value="P:signal transduction"/>
    <property type="evidence" value="ECO:0007669"/>
    <property type="project" value="UniProtKB-KW"/>
</dbReference>
<dbReference type="GO" id="GO:0004888">
    <property type="term" value="F:transmembrane signaling receptor activity"/>
    <property type="evidence" value="ECO:0007669"/>
    <property type="project" value="InterPro"/>
</dbReference>
<dbReference type="PRINTS" id="PR00260">
    <property type="entry name" value="CHEMTRNSDUCR"/>
</dbReference>
<gene>
    <name evidence="5" type="ORF">EDC22_10342</name>
</gene>
<dbReference type="PANTHER" id="PTHR32089">
    <property type="entry name" value="METHYL-ACCEPTING CHEMOTAXIS PROTEIN MCPB"/>
    <property type="match status" value="1"/>
</dbReference>
<dbReference type="Proteomes" id="UP000295678">
    <property type="component" value="Unassembled WGS sequence"/>
</dbReference>
<evidence type="ECO:0000259" key="4">
    <source>
        <dbReference type="PROSITE" id="PS50111"/>
    </source>
</evidence>
<dbReference type="InterPro" id="IPR004089">
    <property type="entry name" value="MCPsignal_dom"/>
</dbReference>
<dbReference type="SUPFAM" id="SSF58104">
    <property type="entry name" value="Methyl-accepting chemotaxis protein (MCP) signaling domain"/>
    <property type="match status" value="1"/>
</dbReference>
<dbReference type="PROSITE" id="PS50111">
    <property type="entry name" value="CHEMOTAXIS_TRANSDUC_2"/>
    <property type="match status" value="1"/>
</dbReference>
<comment type="caution">
    <text evidence="5">The sequence shown here is derived from an EMBL/GenBank/DDBJ whole genome shotgun (WGS) entry which is preliminary data.</text>
</comment>
<dbReference type="EMBL" id="SMAK01000003">
    <property type="protein sequence ID" value="TCT11732.1"/>
    <property type="molecule type" value="Genomic_DNA"/>
</dbReference>
<protein>
    <submittedName>
        <fullName evidence="5">Methyl-accepting chemotaxis sensory transducer</fullName>
    </submittedName>
</protein>
<evidence type="ECO:0000313" key="5">
    <source>
        <dbReference type="EMBL" id="TCT11732.1"/>
    </source>
</evidence>
<reference evidence="5 6" key="1">
    <citation type="submission" date="2019-03" db="EMBL/GenBank/DDBJ databases">
        <title>Genomic Encyclopedia of Type Strains, Phase IV (KMG-IV): sequencing the most valuable type-strain genomes for metagenomic binning, comparative biology and taxonomic classification.</title>
        <authorList>
            <person name="Goeker M."/>
        </authorList>
    </citation>
    <scope>NUCLEOTIDE SEQUENCE [LARGE SCALE GENOMIC DNA]</scope>
    <source>
        <strain evidence="5 6">DSM 19345</strain>
    </source>
</reference>
<dbReference type="Pfam" id="PF00015">
    <property type="entry name" value="MCPsignal"/>
    <property type="match status" value="1"/>
</dbReference>
<dbReference type="SMART" id="SM00283">
    <property type="entry name" value="MA"/>
    <property type="match status" value="1"/>
</dbReference>
<evidence type="ECO:0000256" key="2">
    <source>
        <dbReference type="ARBA" id="ARBA00029447"/>
    </source>
</evidence>
<comment type="similarity">
    <text evidence="2">Belongs to the methyl-accepting chemotaxis (MCP) protein family.</text>
</comment>
<name>A0A4R3MEZ6_9HYPH</name>
<dbReference type="OrthoDB" id="2489132at2"/>
<dbReference type="InterPro" id="IPR004090">
    <property type="entry name" value="Chemotax_Me-accpt_rcpt"/>
</dbReference>
<evidence type="ECO:0000256" key="3">
    <source>
        <dbReference type="PROSITE-ProRule" id="PRU00284"/>
    </source>
</evidence>
<dbReference type="AlphaFoldDB" id="A0A4R3MEZ6"/>
<proteinExistence type="inferred from homology"/>
<dbReference type="GO" id="GO:0016020">
    <property type="term" value="C:membrane"/>
    <property type="evidence" value="ECO:0007669"/>
    <property type="project" value="InterPro"/>
</dbReference>
<dbReference type="RefSeq" id="WP_132805650.1">
    <property type="nucleotide sequence ID" value="NZ_SMAK01000003.1"/>
</dbReference>